<proteinExistence type="predicted"/>
<name>A0ABT3P055_9PROT</name>
<protein>
    <submittedName>
        <fullName evidence="1">Uncharacterized protein</fullName>
    </submittedName>
</protein>
<evidence type="ECO:0000313" key="1">
    <source>
        <dbReference type="EMBL" id="MCW8087798.1"/>
    </source>
</evidence>
<sequence>MTESVPEEPATVDLVIADREGSHRLHSRGQPLLMLPDGEFAMDVDGRVRKVALLTLGCFAALGGPLSFAYLDERLEEASAPAREPGLATLPAGAPRPASWDLVERHIAEDGESFGIPVEALEAWWGPDDEAGDPWPDSGEIRIIRYDRES</sequence>
<accession>A0ABT3P055</accession>
<dbReference type="Proteomes" id="UP001526430">
    <property type="component" value="Unassembled WGS sequence"/>
</dbReference>
<organism evidence="1 2">
    <name type="scientific">Sabulicella glaciei</name>
    <dbReference type="NCBI Taxonomy" id="2984948"/>
    <lineage>
        <taxon>Bacteria</taxon>
        <taxon>Pseudomonadati</taxon>
        <taxon>Pseudomonadota</taxon>
        <taxon>Alphaproteobacteria</taxon>
        <taxon>Acetobacterales</taxon>
        <taxon>Acetobacteraceae</taxon>
        <taxon>Sabulicella</taxon>
    </lineage>
</organism>
<comment type="caution">
    <text evidence="1">The sequence shown here is derived from an EMBL/GenBank/DDBJ whole genome shotgun (WGS) entry which is preliminary data.</text>
</comment>
<dbReference type="EMBL" id="JAPFQI010000021">
    <property type="protein sequence ID" value="MCW8087798.1"/>
    <property type="molecule type" value="Genomic_DNA"/>
</dbReference>
<dbReference type="RefSeq" id="WP_301592002.1">
    <property type="nucleotide sequence ID" value="NZ_JAPFQI010000021.1"/>
</dbReference>
<gene>
    <name evidence="1" type="ORF">OF850_19500</name>
</gene>
<evidence type="ECO:0000313" key="2">
    <source>
        <dbReference type="Proteomes" id="UP001526430"/>
    </source>
</evidence>
<reference evidence="1 2" key="1">
    <citation type="submission" date="2022-10" db="EMBL/GenBank/DDBJ databases">
        <title>Roseococcus glaciei nov., sp. nov., isolated from glacier.</title>
        <authorList>
            <person name="Liu Q."/>
            <person name="Xin Y.-H."/>
        </authorList>
    </citation>
    <scope>NUCLEOTIDE SEQUENCE [LARGE SCALE GENOMIC DNA]</scope>
    <source>
        <strain evidence="1 2">MDT2-1-1</strain>
    </source>
</reference>
<keyword evidence="2" id="KW-1185">Reference proteome</keyword>